<accession>A0ABW3JZF4</accession>
<dbReference type="RefSeq" id="WP_377576549.1">
    <property type="nucleotide sequence ID" value="NZ_JBHTKA010000001.1"/>
</dbReference>
<keyword evidence="1" id="KW-0732">Signal</keyword>
<dbReference type="Proteomes" id="UP001597112">
    <property type="component" value="Unassembled WGS sequence"/>
</dbReference>
<reference evidence="3" key="1">
    <citation type="journal article" date="2019" name="Int. J. Syst. Evol. Microbiol.">
        <title>The Global Catalogue of Microorganisms (GCM) 10K type strain sequencing project: providing services to taxonomists for standard genome sequencing and annotation.</title>
        <authorList>
            <consortium name="The Broad Institute Genomics Platform"/>
            <consortium name="The Broad Institute Genome Sequencing Center for Infectious Disease"/>
            <person name="Wu L."/>
            <person name="Ma J."/>
        </authorList>
    </citation>
    <scope>NUCLEOTIDE SEQUENCE [LARGE SCALE GENOMIC DNA]</scope>
    <source>
        <strain evidence="3">CCUG 58938</strain>
    </source>
</reference>
<protein>
    <submittedName>
        <fullName evidence="2">SusD/RagB family nutrient-binding outer membrane lipoprotein</fullName>
    </submittedName>
</protein>
<dbReference type="Gene3D" id="1.25.40.390">
    <property type="match status" value="1"/>
</dbReference>
<dbReference type="PROSITE" id="PS51257">
    <property type="entry name" value="PROKAR_LIPOPROTEIN"/>
    <property type="match status" value="1"/>
</dbReference>
<keyword evidence="3" id="KW-1185">Reference proteome</keyword>
<keyword evidence="2" id="KW-0449">Lipoprotein</keyword>
<dbReference type="InterPro" id="IPR041662">
    <property type="entry name" value="SusD-like_2"/>
</dbReference>
<dbReference type="InterPro" id="IPR011990">
    <property type="entry name" value="TPR-like_helical_dom_sf"/>
</dbReference>
<evidence type="ECO:0000256" key="1">
    <source>
        <dbReference type="SAM" id="SignalP"/>
    </source>
</evidence>
<proteinExistence type="predicted"/>
<feature type="signal peptide" evidence="1">
    <location>
        <begin position="1"/>
        <end position="22"/>
    </location>
</feature>
<evidence type="ECO:0000313" key="3">
    <source>
        <dbReference type="Proteomes" id="UP001597112"/>
    </source>
</evidence>
<name>A0ABW3JZF4_9BACT</name>
<feature type="chain" id="PRO_5046007839" evidence="1">
    <location>
        <begin position="23"/>
        <end position="514"/>
    </location>
</feature>
<evidence type="ECO:0000313" key="2">
    <source>
        <dbReference type="EMBL" id="MFD0998963.1"/>
    </source>
</evidence>
<dbReference type="SUPFAM" id="SSF48452">
    <property type="entry name" value="TPR-like"/>
    <property type="match status" value="1"/>
</dbReference>
<organism evidence="2 3">
    <name type="scientific">Ohtaekwangia kribbensis</name>
    <dbReference type="NCBI Taxonomy" id="688913"/>
    <lineage>
        <taxon>Bacteria</taxon>
        <taxon>Pseudomonadati</taxon>
        <taxon>Bacteroidota</taxon>
        <taxon>Cytophagia</taxon>
        <taxon>Cytophagales</taxon>
        <taxon>Fulvivirgaceae</taxon>
        <taxon>Ohtaekwangia</taxon>
    </lineage>
</organism>
<sequence>MKHTIQKYIQGVLLTPVLFMLACDNNFDDVNTNPDAVSKVTPQYIFSKAQYDGVRYGGNTQALLLGTMQYTTSYNDVAGFGSKYVASQSAQSSSVFSLSYPNQINEIGEVIKAVQDDPTRVNMYAVARIWRVFCFSRLTDLYGDIPYSEAGQGYNASVFQPVYDTQQSIYADMLKELEEAVQSLDVNNAVTFGTSDLIYGGNTAQWKKFAYSMMLRLGMRMTKVNAAEAQVWVTKAIAGGVITSYADIAKLTYIGSGQDINKNPLALSMLNDDYIKADGVSNTEGGKYQKVFIDSLKANNDPRLGVLAVVYVDGVASSDPAIQKGMPATINGVKPADFVTYSEPNQKTLLRVAAPMLLFTAAESNFLLAEAALRNWYTGETADELYEKAVREAMLQWDLISGTAGTISEDAITDYIDAHPLETSAPIDVQMEQIYTQFWLGIFPDAQEVFANYRRTGYPALVPNNYPGNATGGKIFRRFLYPVNEATLNTASYNEAIGRQGPDDFLTRVWWDKE</sequence>
<dbReference type="Pfam" id="PF12771">
    <property type="entry name" value="SusD-like_2"/>
    <property type="match status" value="1"/>
</dbReference>
<comment type="caution">
    <text evidence="2">The sequence shown here is derived from an EMBL/GenBank/DDBJ whole genome shotgun (WGS) entry which is preliminary data.</text>
</comment>
<gene>
    <name evidence="2" type="ORF">ACFQ21_06570</name>
</gene>
<dbReference type="EMBL" id="JBHTKA010000001">
    <property type="protein sequence ID" value="MFD0998963.1"/>
    <property type="molecule type" value="Genomic_DNA"/>
</dbReference>